<accession>A0AAN6UVC8</accession>
<dbReference type="AlphaFoldDB" id="A0AAN6UVC8"/>
<keyword evidence="5" id="KW-1185">Reference proteome</keyword>
<name>A0AAN6UVC8_9PEZI</name>
<protein>
    <submittedName>
        <fullName evidence="4">Beta-lactamase/transpeptidase-like protein</fullName>
    </submittedName>
</protein>
<dbReference type="Gene3D" id="3.40.710.10">
    <property type="entry name" value="DD-peptidase/beta-lactamase superfamily"/>
    <property type="match status" value="2"/>
</dbReference>
<evidence type="ECO:0000259" key="2">
    <source>
        <dbReference type="Pfam" id="PF00144"/>
    </source>
</evidence>
<comment type="similarity">
    <text evidence="1">Belongs to the peptidase S12 family.</text>
</comment>
<dbReference type="EMBL" id="MU853652">
    <property type="protein sequence ID" value="KAK4139709.1"/>
    <property type="molecule type" value="Genomic_DNA"/>
</dbReference>
<evidence type="ECO:0000313" key="5">
    <source>
        <dbReference type="Proteomes" id="UP001302676"/>
    </source>
</evidence>
<feature type="domain" description="Beta-lactamase-related" evidence="2">
    <location>
        <begin position="33"/>
        <end position="360"/>
    </location>
</feature>
<dbReference type="Proteomes" id="UP001302676">
    <property type="component" value="Unassembled WGS sequence"/>
</dbReference>
<feature type="domain" description="Peptidase S12 Pab87-related C-terminal" evidence="3">
    <location>
        <begin position="407"/>
        <end position="481"/>
    </location>
</feature>
<dbReference type="RefSeq" id="XP_062633080.1">
    <property type="nucleotide sequence ID" value="XM_062784964.1"/>
</dbReference>
<dbReference type="InterPro" id="IPR050491">
    <property type="entry name" value="AmpC-like"/>
</dbReference>
<sequence>MKRCAGANANTSCLRVGRVLDLLDALKSNRGKIKQICKASGVAGASVVVIDHGETIFKENFGYRHIANKEPVTSDTIFRIASLTKSFMGACIDRLRAQGKLSLDDLVQKHLPDAKSHDPVVAATATIADLLGHRTGLQKADPLWLGAGVCYNNIAYGVLGKIIAKITGQPYHIYLQETILSPLGMTRTVVTKDNGLPENSSLAYSTLDNGKPYNVPLPGSSGSTAMGSAGGLLSSGNDLSKYYKALMAAWSRRISRDKEAVFSDISWIFTPLRIMETPALREKSYTSGWVRSQLPTTVGNMGVNPGLLEKMPVLSDGIKPRLALWHQGSLVGATSFVMMFPETESAVLVLTNTMALNDAADWIGQLLVETLLDSPIRNYYVGFASESAEQALKLYAKLGRKVKAGRAPQGPGRPLSNYVGLYVGFAGFFCIEVLNDDNGLEILFQGRQSQNYSLQHHHHDTFTWFMSRDEQIKRVRFVSYNPALYFIRFNEEEGRGITVLNWAFDAGAPGGEDFFKQ</sequence>
<evidence type="ECO:0000256" key="1">
    <source>
        <dbReference type="ARBA" id="ARBA00038215"/>
    </source>
</evidence>
<evidence type="ECO:0000313" key="4">
    <source>
        <dbReference type="EMBL" id="KAK4139709.1"/>
    </source>
</evidence>
<dbReference type="Pfam" id="PF11954">
    <property type="entry name" value="DUF3471"/>
    <property type="match status" value="1"/>
</dbReference>
<proteinExistence type="inferred from homology"/>
<dbReference type="PANTHER" id="PTHR46825">
    <property type="entry name" value="D-ALANYL-D-ALANINE-CARBOXYPEPTIDASE/ENDOPEPTIDASE AMPH"/>
    <property type="match status" value="1"/>
</dbReference>
<evidence type="ECO:0000259" key="3">
    <source>
        <dbReference type="Pfam" id="PF11954"/>
    </source>
</evidence>
<comment type="caution">
    <text evidence="4">The sequence shown here is derived from an EMBL/GenBank/DDBJ whole genome shotgun (WGS) entry which is preliminary data.</text>
</comment>
<dbReference type="InterPro" id="IPR012338">
    <property type="entry name" value="Beta-lactam/transpept-like"/>
</dbReference>
<dbReference type="InterPro" id="IPR021860">
    <property type="entry name" value="Peptidase_S12_Pab87-rel_C"/>
</dbReference>
<gene>
    <name evidence="4" type="ORF">C8A04DRAFT_40500</name>
</gene>
<dbReference type="PANTHER" id="PTHR46825:SF14">
    <property type="entry name" value="BETA-LACTAMASE-RELATED DOMAIN-CONTAINING PROTEIN"/>
    <property type="match status" value="1"/>
</dbReference>
<dbReference type="Gene3D" id="2.40.128.600">
    <property type="match status" value="1"/>
</dbReference>
<dbReference type="InterPro" id="IPR001466">
    <property type="entry name" value="Beta-lactam-related"/>
</dbReference>
<reference evidence="4" key="1">
    <citation type="journal article" date="2023" name="Mol. Phylogenet. Evol.">
        <title>Genome-scale phylogeny and comparative genomics of the fungal order Sordariales.</title>
        <authorList>
            <person name="Hensen N."/>
            <person name="Bonometti L."/>
            <person name="Westerberg I."/>
            <person name="Brannstrom I.O."/>
            <person name="Guillou S."/>
            <person name="Cros-Aarteil S."/>
            <person name="Calhoun S."/>
            <person name="Haridas S."/>
            <person name="Kuo A."/>
            <person name="Mondo S."/>
            <person name="Pangilinan J."/>
            <person name="Riley R."/>
            <person name="LaButti K."/>
            <person name="Andreopoulos B."/>
            <person name="Lipzen A."/>
            <person name="Chen C."/>
            <person name="Yan M."/>
            <person name="Daum C."/>
            <person name="Ng V."/>
            <person name="Clum A."/>
            <person name="Steindorff A."/>
            <person name="Ohm R.A."/>
            <person name="Martin F."/>
            <person name="Silar P."/>
            <person name="Natvig D.O."/>
            <person name="Lalanne C."/>
            <person name="Gautier V."/>
            <person name="Ament-Velasquez S.L."/>
            <person name="Kruys A."/>
            <person name="Hutchinson M.I."/>
            <person name="Powell A.J."/>
            <person name="Barry K."/>
            <person name="Miller A.N."/>
            <person name="Grigoriev I.V."/>
            <person name="Debuchy R."/>
            <person name="Gladieux P."/>
            <person name="Hiltunen Thoren M."/>
            <person name="Johannesson H."/>
        </authorList>
    </citation>
    <scope>NUCLEOTIDE SEQUENCE</scope>
    <source>
        <strain evidence="4">CBS 141.50</strain>
    </source>
</reference>
<organism evidence="4 5">
    <name type="scientific">Dichotomopilus funicola</name>
    <dbReference type="NCBI Taxonomy" id="1934379"/>
    <lineage>
        <taxon>Eukaryota</taxon>
        <taxon>Fungi</taxon>
        <taxon>Dikarya</taxon>
        <taxon>Ascomycota</taxon>
        <taxon>Pezizomycotina</taxon>
        <taxon>Sordariomycetes</taxon>
        <taxon>Sordariomycetidae</taxon>
        <taxon>Sordariales</taxon>
        <taxon>Chaetomiaceae</taxon>
        <taxon>Dichotomopilus</taxon>
    </lineage>
</organism>
<reference evidence="4" key="2">
    <citation type="submission" date="2023-05" db="EMBL/GenBank/DDBJ databases">
        <authorList>
            <consortium name="Lawrence Berkeley National Laboratory"/>
            <person name="Steindorff A."/>
            <person name="Hensen N."/>
            <person name="Bonometti L."/>
            <person name="Westerberg I."/>
            <person name="Brannstrom I.O."/>
            <person name="Guillou S."/>
            <person name="Cros-Aarteil S."/>
            <person name="Calhoun S."/>
            <person name="Haridas S."/>
            <person name="Kuo A."/>
            <person name="Mondo S."/>
            <person name="Pangilinan J."/>
            <person name="Riley R."/>
            <person name="Labutti K."/>
            <person name="Andreopoulos B."/>
            <person name="Lipzen A."/>
            <person name="Chen C."/>
            <person name="Yanf M."/>
            <person name="Daum C."/>
            <person name="Ng V."/>
            <person name="Clum A."/>
            <person name="Ohm R."/>
            <person name="Martin F."/>
            <person name="Silar P."/>
            <person name="Natvig D."/>
            <person name="Lalanne C."/>
            <person name="Gautier V."/>
            <person name="Ament-Velasquez S.L."/>
            <person name="Kruys A."/>
            <person name="Hutchinson M.I."/>
            <person name="Powell A.J."/>
            <person name="Barry K."/>
            <person name="Miller A.N."/>
            <person name="Grigoriev I.V."/>
            <person name="Debuchy R."/>
            <person name="Gladieux P."/>
            <person name="Thoren M.H."/>
            <person name="Johannesson H."/>
        </authorList>
    </citation>
    <scope>NUCLEOTIDE SEQUENCE</scope>
    <source>
        <strain evidence="4">CBS 141.50</strain>
    </source>
</reference>
<dbReference type="Pfam" id="PF00144">
    <property type="entry name" value="Beta-lactamase"/>
    <property type="match status" value="1"/>
</dbReference>
<dbReference type="GeneID" id="87821577"/>
<dbReference type="SUPFAM" id="SSF56601">
    <property type="entry name" value="beta-lactamase/transpeptidase-like"/>
    <property type="match status" value="1"/>
</dbReference>